<dbReference type="Pfam" id="PF00069">
    <property type="entry name" value="Pkinase"/>
    <property type="match status" value="1"/>
</dbReference>
<evidence type="ECO:0000313" key="6">
    <source>
        <dbReference type="EMBL" id="PPQ69694.1"/>
    </source>
</evidence>
<dbReference type="InterPro" id="IPR011009">
    <property type="entry name" value="Kinase-like_dom_sf"/>
</dbReference>
<dbReference type="Gene3D" id="1.10.510.10">
    <property type="entry name" value="Transferase(Phosphotransferase) domain 1"/>
    <property type="match status" value="1"/>
</dbReference>
<evidence type="ECO:0000256" key="3">
    <source>
        <dbReference type="ARBA" id="ARBA00022777"/>
    </source>
</evidence>
<dbReference type="AlphaFoldDB" id="A0A409VTW2"/>
<evidence type="ECO:0000256" key="4">
    <source>
        <dbReference type="ARBA" id="ARBA00022840"/>
    </source>
</evidence>
<accession>A0A409VTW2</accession>
<feature type="domain" description="Protein kinase" evidence="5">
    <location>
        <begin position="59"/>
        <end position="331"/>
    </location>
</feature>
<dbReference type="PANTHER" id="PTHR11042">
    <property type="entry name" value="EUKARYOTIC TRANSLATION INITIATION FACTOR 2-ALPHA KINASE EIF2-ALPHA KINASE -RELATED"/>
    <property type="match status" value="1"/>
</dbReference>
<dbReference type="OrthoDB" id="1668230at2759"/>
<dbReference type="GO" id="GO:0005737">
    <property type="term" value="C:cytoplasm"/>
    <property type="evidence" value="ECO:0007669"/>
    <property type="project" value="TreeGrafter"/>
</dbReference>
<protein>
    <recommendedName>
        <fullName evidence="5">Protein kinase domain-containing protein</fullName>
    </recommendedName>
</protein>
<evidence type="ECO:0000313" key="7">
    <source>
        <dbReference type="Proteomes" id="UP000284706"/>
    </source>
</evidence>
<keyword evidence="1" id="KW-0808">Transferase</keyword>
<keyword evidence="7" id="KW-1185">Reference proteome</keyword>
<sequence>MEQECTFEGTWSDREFSEHVHRVRTKLVEQRDKIPFWATVKRSAVIPGGGEIWYGEPAYYVKLIGASGTLAGDILCTKRDLPRYDCDLAIVGNDVRETERKAIDVDEFDPDLEDCSEELAGLPIITFHPEKHFAKRPTYKQEIRYLLECRGAHSIVQLLGRTESGDLVFPKFKETFLLTVLKNKDEGRIENIRRWMLDIIDGVAYLHSRGIVHRDLTMRNILQSSPLVICDLQCYHATGHCRPFEIDDNDYSKFSFSSDIFALGALLWECCFYNFPHNRHVLLDNPPPPPFRDIFLACTLERPEDRPTLIQLRRMYEALADQITKKTGPYS</sequence>
<reference evidence="6 7" key="1">
    <citation type="journal article" date="2018" name="Evol. Lett.">
        <title>Horizontal gene cluster transfer increased hallucinogenic mushroom diversity.</title>
        <authorList>
            <person name="Reynolds H.T."/>
            <person name="Vijayakumar V."/>
            <person name="Gluck-Thaler E."/>
            <person name="Korotkin H.B."/>
            <person name="Matheny P.B."/>
            <person name="Slot J.C."/>
        </authorList>
    </citation>
    <scope>NUCLEOTIDE SEQUENCE [LARGE SCALE GENOMIC DNA]</scope>
    <source>
        <strain evidence="6 7">SRW20</strain>
    </source>
</reference>
<evidence type="ECO:0000259" key="5">
    <source>
        <dbReference type="PROSITE" id="PS50011"/>
    </source>
</evidence>
<comment type="caution">
    <text evidence="6">The sequence shown here is derived from an EMBL/GenBank/DDBJ whole genome shotgun (WGS) entry which is preliminary data.</text>
</comment>
<dbReference type="CDD" id="cd00180">
    <property type="entry name" value="PKc"/>
    <property type="match status" value="1"/>
</dbReference>
<name>A0A409VTW2_9AGAR</name>
<keyword evidence="4" id="KW-0067">ATP-binding</keyword>
<gene>
    <name evidence="6" type="ORF">CVT26_001653</name>
</gene>
<keyword evidence="3" id="KW-0418">Kinase</keyword>
<dbReference type="EMBL" id="NHYE01005565">
    <property type="protein sequence ID" value="PPQ69694.1"/>
    <property type="molecule type" value="Genomic_DNA"/>
</dbReference>
<evidence type="ECO:0000256" key="2">
    <source>
        <dbReference type="ARBA" id="ARBA00022741"/>
    </source>
</evidence>
<dbReference type="Proteomes" id="UP000284706">
    <property type="component" value="Unassembled WGS sequence"/>
</dbReference>
<proteinExistence type="predicted"/>
<dbReference type="GO" id="GO:0004672">
    <property type="term" value="F:protein kinase activity"/>
    <property type="evidence" value="ECO:0007669"/>
    <property type="project" value="InterPro"/>
</dbReference>
<dbReference type="SUPFAM" id="SSF56112">
    <property type="entry name" value="Protein kinase-like (PK-like)"/>
    <property type="match status" value="1"/>
</dbReference>
<dbReference type="InterPro" id="IPR000719">
    <property type="entry name" value="Prot_kinase_dom"/>
</dbReference>
<dbReference type="GO" id="GO:0005634">
    <property type="term" value="C:nucleus"/>
    <property type="evidence" value="ECO:0007669"/>
    <property type="project" value="TreeGrafter"/>
</dbReference>
<dbReference type="GO" id="GO:0005524">
    <property type="term" value="F:ATP binding"/>
    <property type="evidence" value="ECO:0007669"/>
    <property type="project" value="UniProtKB-KW"/>
</dbReference>
<dbReference type="STRING" id="231916.A0A409VTW2"/>
<organism evidence="6 7">
    <name type="scientific">Gymnopilus dilepis</name>
    <dbReference type="NCBI Taxonomy" id="231916"/>
    <lineage>
        <taxon>Eukaryota</taxon>
        <taxon>Fungi</taxon>
        <taxon>Dikarya</taxon>
        <taxon>Basidiomycota</taxon>
        <taxon>Agaricomycotina</taxon>
        <taxon>Agaricomycetes</taxon>
        <taxon>Agaricomycetidae</taxon>
        <taxon>Agaricales</taxon>
        <taxon>Agaricineae</taxon>
        <taxon>Hymenogastraceae</taxon>
        <taxon>Gymnopilus</taxon>
    </lineage>
</organism>
<dbReference type="PROSITE" id="PS50011">
    <property type="entry name" value="PROTEIN_KINASE_DOM"/>
    <property type="match status" value="1"/>
</dbReference>
<dbReference type="InParanoid" id="A0A409VTW2"/>
<evidence type="ECO:0000256" key="1">
    <source>
        <dbReference type="ARBA" id="ARBA00022679"/>
    </source>
</evidence>
<dbReference type="InterPro" id="IPR050339">
    <property type="entry name" value="CC_SR_Kinase"/>
</dbReference>
<keyword evidence="2" id="KW-0547">Nucleotide-binding</keyword>